<evidence type="ECO:0000313" key="2">
    <source>
        <dbReference type="EMBL" id="AKA44210.1"/>
    </source>
</evidence>
<dbReference type="EMBL" id="CP002213">
    <property type="protein sequence ID" value="AKA44210.1"/>
    <property type="molecule type" value="Genomic_DNA"/>
</dbReference>
<dbReference type="Proteomes" id="UP000006868">
    <property type="component" value="Chromosome"/>
</dbReference>
<sequence>MGVLALSAIAPLTSAQEINSDKSTPSYIDYKSLHVPSHKQEKSNWCWAATSQMAIEHLGGNKTQSQIVKYIKGSLVNKGGSDKEVKSALAYGGVSSTIDKEPIPFGTIISQIKRNQPQLAHIVWKDDSDLGHMYLINGYSDNTNLGFQKVYYNDPAVGEKMDKIDYYDGFVNNRDFSWYSTINEIYVD</sequence>
<gene>
    <name evidence="2" type="ORF">PPSC2_07900</name>
</gene>
<reference evidence="2 3" key="1">
    <citation type="journal article" date="2011" name="J. Bacteriol.">
        <title>Complete genome sequence of Paenibacillus polymyxa SC2, a strain of plant growth-promoting Rhizobacterium with broad-spectrum antimicrobial activity.</title>
        <authorList>
            <person name="Ma M."/>
            <person name="Wang C."/>
            <person name="Ding Y."/>
            <person name="Li L."/>
            <person name="Shen D."/>
            <person name="Jiang X."/>
            <person name="Guan D."/>
            <person name="Cao F."/>
            <person name="Chen H."/>
            <person name="Feng R."/>
            <person name="Wang X."/>
            <person name="Ge Y."/>
            <person name="Yao L."/>
            <person name="Bing X."/>
            <person name="Yang X."/>
            <person name="Li J."/>
            <person name="Du B."/>
        </authorList>
    </citation>
    <scope>NUCLEOTIDE SEQUENCE [LARGE SCALE GENOMIC DNA]</scope>
    <source>
        <strain evidence="2 3">SC2</strain>
    </source>
</reference>
<evidence type="ECO:0000259" key="1">
    <source>
        <dbReference type="Pfam" id="PF13529"/>
    </source>
</evidence>
<dbReference type="HOGENOM" id="CLU_085378_1_1_9"/>
<dbReference type="AlphaFoldDB" id="A0A0D5ZBQ4"/>
<dbReference type="Gene3D" id="3.90.70.10">
    <property type="entry name" value="Cysteine proteinases"/>
    <property type="match status" value="1"/>
</dbReference>
<dbReference type="Pfam" id="PF13529">
    <property type="entry name" value="Peptidase_C39_2"/>
    <property type="match status" value="1"/>
</dbReference>
<dbReference type="RefSeq" id="WP_014599596.1">
    <property type="nucleotide sequence ID" value="NC_014622.2"/>
</dbReference>
<dbReference type="KEGG" id="ppm:PPSC2_07900"/>
<dbReference type="eggNOG" id="COG3271">
    <property type="taxonomic scope" value="Bacteria"/>
</dbReference>
<evidence type="ECO:0000313" key="3">
    <source>
        <dbReference type="Proteomes" id="UP000006868"/>
    </source>
</evidence>
<dbReference type="OrthoDB" id="123420at2"/>
<name>A0A0D5ZBQ4_PAEPS</name>
<proteinExistence type="predicted"/>
<dbReference type="PATRIC" id="fig|886882.15.peg.1653"/>
<feature type="domain" description="Peptidase C39-like" evidence="1">
    <location>
        <begin position="34"/>
        <end position="156"/>
    </location>
</feature>
<organism evidence="2 3">
    <name type="scientific">Paenibacillus polymyxa (strain SC2)</name>
    <name type="common">Bacillus polymyxa</name>
    <dbReference type="NCBI Taxonomy" id="886882"/>
    <lineage>
        <taxon>Bacteria</taxon>
        <taxon>Bacillati</taxon>
        <taxon>Bacillota</taxon>
        <taxon>Bacilli</taxon>
        <taxon>Bacillales</taxon>
        <taxon>Paenibacillaceae</taxon>
        <taxon>Paenibacillus</taxon>
    </lineage>
</organism>
<protein>
    <recommendedName>
        <fullName evidence="1">Peptidase C39-like domain-containing protein</fullName>
    </recommendedName>
</protein>
<dbReference type="InterPro" id="IPR039564">
    <property type="entry name" value="Peptidase_C39-like"/>
</dbReference>
<accession>A0A0D5ZBQ4</accession>